<keyword evidence="1" id="KW-1133">Transmembrane helix</keyword>
<dbReference type="RefSeq" id="WP_200486473.1">
    <property type="nucleotide sequence ID" value="NZ_JAEPIV010000017.1"/>
</dbReference>
<evidence type="ECO:0000256" key="1">
    <source>
        <dbReference type="SAM" id="Phobius"/>
    </source>
</evidence>
<feature type="transmembrane region" description="Helical" evidence="1">
    <location>
        <begin position="32"/>
        <end position="51"/>
    </location>
</feature>
<keyword evidence="1" id="KW-0812">Transmembrane</keyword>
<feature type="transmembrane region" description="Helical" evidence="1">
    <location>
        <begin position="63"/>
        <end position="91"/>
    </location>
</feature>
<dbReference type="Proteomes" id="UP000654452">
    <property type="component" value="Unassembled WGS sequence"/>
</dbReference>
<proteinExistence type="predicted"/>
<dbReference type="EMBL" id="JAEPIV010000017">
    <property type="protein sequence ID" value="MBK4721761.1"/>
    <property type="molecule type" value="Genomic_DNA"/>
</dbReference>
<accession>A0ABS1I3V8</accession>
<feature type="transmembrane region" description="Helical" evidence="1">
    <location>
        <begin position="117"/>
        <end position="138"/>
    </location>
</feature>
<feature type="transmembrane region" description="Helical" evidence="1">
    <location>
        <begin position="237"/>
        <end position="253"/>
    </location>
</feature>
<gene>
    <name evidence="2" type="ORF">JJL56_23170</name>
</gene>
<name>A0ABS1I3V8_9PROT</name>
<evidence type="ECO:0000313" key="2">
    <source>
        <dbReference type="EMBL" id="MBK4721761.1"/>
    </source>
</evidence>
<feature type="transmembrane region" description="Helical" evidence="1">
    <location>
        <begin position="260"/>
        <end position="278"/>
    </location>
</feature>
<organism evidence="2 3">
    <name type="scientific">Azospirillum aestuarii</name>
    <dbReference type="NCBI Taxonomy" id="2802052"/>
    <lineage>
        <taxon>Bacteria</taxon>
        <taxon>Pseudomonadati</taxon>
        <taxon>Pseudomonadota</taxon>
        <taxon>Alphaproteobacteria</taxon>
        <taxon>Rhodospirillales</taxon>
        <taxon>Azospirillaceae</taxon>
        <taxon>Azospirillum</taxon>
    </lineage>
</organism>
<keyword evidence="3" id="KW-1185">Reference proteome</keyword>
<reference evidence="2 3" key="1">
    <citation type="submission" date="2021-01" db="EMBL/GenBank/DDBJ databases">
        <title>Azospirillum sp. YIM DDC1 draft genome.</title>
        <authorList>
            <person name="Wang Y.-X."/>
        </authorList>
    </citation>
    <scope>NUCLEOTIDE SEQUENCE [LARGE SCALE GENOMIC DNA]</scope>
    <source>
        <strain evidence="2 3">YIM DDC1</strain>
    </source>
</reference>
<feature type="transmembrane region" description="Helical" evidence="1">
    <location>
        <begin position="150"/>
        <end position="171"/>
    </location>
</feature>
<comment type="caution">
    <text evidence="2">The sequence shown here is derived from an EMBL/GenBank/DDBJ whole genome shotgun (WGS) entry which is preliminary data.</text>
</comment>
<sequence>MTKKSSLFGIIIDNLKNIANTSSIDIKSIPKIVVASSSFFGILLLSNYIIMTNTPLPPIDASFGFTIAIFMVVFFVIFTVFLIVFFLPIIWEVRDDSVIRKLFPIYISNSDDNKKKIIPYAVINFSFIIEVIFHYSAYKFGKLSSYMFSIENIIVFMLSLAFSSGLSCIINRKNYRKASFKEIFLFFFKVNAKSIVWMYLFTLTFILYDETYRNDNDLNKIGSMVYHFGDEKVPPDYIAFFIVLSVHLIQSVISLRFKNILFMCLLYLLMFLAIYPGSNNMTAYILKLIGAGGGVHAELYIKSIQEDGKNKIIAYKTCIMFSTSSSVVTKNIKGIEQSIDGYYRSCDKLSKNKAKDKIYEYQFVDTVIFNRSDIHSIKFPNKPNRGVLLSE</sequence>
<feature type="transmembrane region" description="Helical" evidence="1">
    <location>
        <begin position="183"/>
        <end position="208"/>
    </location>
</feature>
<protein>
    <submittedName>
        <fullName evidence="2">Uncharacterized protein</fullName>
    </submittedName>
</protein>
<keyword evidence="1" id="KW-0472">Membrane</keyword>
<evidence type="ECO:0000313" key="3">
    <source>
        <dbReference type="Proteomes" id="UP000654452"/>
    </source>
</evidence>